<dbReference type="AlphaFoldDB" id="A0A0N7KL28"/>
<evidence type="ECO:0000313" key="2">
    <source>
        <dbReference type="Proteomes" id="UP000059680"/>
    </source>
</evidence>
<evidence type="ECO:0000313" key="1">
    <source>
        <dbReference type="EMBL" id="BAS94857.1"/>
    </source>
</evidence>
<dbReference type="InParanoid" id="A0A0N7KL28"/>
<organism evidence="1 2">
    <name type="scientific">Oryza sativa subsp. japonica</name>
    <name type="common">Rice</name>
    <dbReference type="NCBI Taxonomy" id="39947"/>
    <lineage>
        <taxon>Eukaryota</taxon>
        <taxon>Viridiplantae</taxon>
        <taxon>Streptophyta</taxon>
        <taxon>Embryophyta</taxon>
        <taxon>Tracheophyta</taxon>
        <taxon>Spermatophyta</taxon>
        <taxon>Magnoliopsida</taxon>
        <taxon>Liliopsida</taxon>
        <taxon>Poales</taxon>
        <taxon>Poaceae</taxon>
        <taxon>BOP clade</taxon>
        <taxon>Oryzoideae</taxon>
        <taxon>Oryzeae</taxon>
        <taxon>Oryzinae</taxon>
        <taxon>Oryza</taxon>
        <taxon>Oryza sativa</taxon>
    </lineage>
</organism>
<protein>
    <submittedName>
        <fullName evidence="1">Os05g0513150 protein</fullName>
    </submittedName>
</protein>
<accession>A0A0N7KL28</accession>
<dbReference type="PaxDb" id="39947-A0A0N7KL28"/>
<dbReference type="EMBL" id="AP014961">
    <property type="protein sequence ID" value="BAS94857.1"/>
    <property type="molecule type" value="Genomic_DNA"/>
</dbReference>
<keyword evidence="2" id="KW-1185">Reference proteome</keyword>
<reference evidence="1 2" key="2">
    <citation type="journal article" date="2013" name="Plant Cell Physiol.">
        <title>Rice Annotation Project Database (RAP-DB): an integrative and interactive database for rice genomics.</title>
        <authorList>
            <person name="Sakai H."/>
            <person name="Lee S.S."/>
            <person name="Tanaka T."/>
            <person name="Numa H."/>
            <person name="Kim J."/>
            <person name="Kawahara Y."/>
            <person name="Wakimoto H."/>
            <person name="Yang C.C."/>
            <person name="Iwamoto M."/>
            <person name="Abe T."/>
            <person name="Yamada Y."/>
            <person name="Muto A."/>
            <person name="Inokuchi H."/>
            <person name="Ikemura T."/>
            <person name="Matsumoto T."/>
            <person name="Sasaki T."/>
            <person name="Itoh T."/>
        </authorList>
    </citation>
    <scope>NUCLEOTIDE SEQUENCE [LARGE SCALE GENOMIC DNA]</scope>
    <source>
        <strain evidence="2">cv. Nipponbare</strain>
    </source>
</reference>
<name>A0A0N7KL28_ORYSJ</name>
<sequence length="92" mass="9734">MSLTPGYGSHDVGGIEILLKPSTFLDFGSICIDLSQQPCPHLLHHDNLHSASSPSLDPTPFPLPRLSDALPGIAGARGRGIPAIVSFFLSFL</sequence>
<gene>
    <name evidence="1" type="ordered locus">Os05g0513150</name>
    <name evidence="1" type="ORF">OSNPB_050513150</name>
</gene>
<proteinExistence type="predicted"/>
<reference evidence="2" key="1">
    <citation type="journal article" date="2005" name="Nature">
        <title>The map-based sequence of the rice genome.</title>
        <authorList>
            <consortium name="International rice genome sequencing project (IRGSP)"/>
            <person name="Matsumoto T."/>
            <person name="Wu J."/>
            <person name="Kanamori H."/>
            <person name="Katayose Y."/>
            <person name="Fujisawa M."/>
            <person name="Namiki N."/>
            <person name="Mizuno H."/>
            <person name="Yamamoto K."/>
            <person name="Antonio B.A."/>
            <person name="Baba T."/>
            <person name="Sakata K."/>
            <person name="Nagamura Y."/>
            <person name="Aoki H."/>
            <person name="Arikawa K."/>
            <person name="Arita K."/>
            <person name="Bito T."/>
            <person name="Chiden Y."/>
            <person name="Fujitsuka N."/>
            <person name="Fukunaka R."/>
            <person name="Hamada M."/>
            <person name="Harada C."/>
            <person name="Hayashi A."/>
            <person name="Hijishita S."/>
            <person name="Honda M."/>
            <person name="Hosokawa S."/>
            <person name="Ichikawa Y."/>
            <person name="Idonuma A."/>
            <person name="Iijima M."/>
            <person name="Ikeda M."/>
            <person name="Ikeno M."/>
            <person name="Ito K."/>
            <person name="Ito S."/>
            <person name="Ito T."/>
            <person name="Ito Y."/>
            <person name="Ito Y."/>
            <person name="Iwabuchi A."/>
            <person name="Kamiya K."/>
            <person name="Karasawa W."/>
            <person name="Kurita K."/>
            <person name="Katagiri S."/>
            <person name="Kikuta A."/>
            <person name="Kobayashi H."/>
            <person name="Kobayashi N."/>
            <person name="Machita K."/>
            <person name="Maehara T."/>
            <person name="Masukawa M."/>
            <person name="Mizubayashi T."/>
            <person name="Mukai Y."/>
            <person name="Nagasaki H."/>
            <person name="Nagata Y."/>
            <person name="Naito S."/>
            <person name="Nakashima M."/>
            <person name="Nakama Y."/>
            <person name="Nakamichi Y."/>
            <person name="Nakamura M."/>
            <person name="Meguro A."/>
            <person name="Negishi M."/>
            <person name="Ohta I."/>
            <person name="Ohta T."/>
            <person name="Okamoto M."/>
            <person name="Ono N."/>
            <person name="Saji S."/>
            <person name="Sakaguchi M."/>
            <person name="Sakai K."/>
            <person name="Shibata M."/>
            <person name="Shimokawa T."/>
            <person name="Song J."/>
            <person name="Takazaki Y."/>
            <person name="Terasawa K."/>
            <person name="Tsugane M."/>
            <person name="Tsuji K."/>
            <person name="Ueda S."/>
            <person name="Waki K."/>
            <person name="Yamagata H."/>
            <person name="Yamamoto M."/>
            <person name="Yamamoto S."/>
            <person name="Yamane H."/>
            <person name="Yoshiki S."/>
            <person name="Yoshihara R."/>
            <person name="Yukawa K."/>
            <person name="Zhong H."/>
            <person name="Yano M."/>
            <person name="Yuan Q."/>
            <person name="Ouyang S."/>
            <person name="Liu J."/>
            <person name="Jones K.M."/>
            <person name="Gansberger K."/>
            <person name="Moffat K."/>
            <person name="Hill J."/>
            <person name="Bera J."/>
            <person name="Fadrosh D."/>
            <person name="Jin S."/>
            <person name="Johri S."/>
            <person name="Kim M."/>
            <person name="Overton L."/>
            <person name="Reardon M."/>
            <person name="Tsitrin T."/>
            <person name="Vuong H."/>
            <person name="Weaver B."/>
            <person name="Ciecko A."/>
            <person name="Tallon L."/>
            <person name="Jackson J."/>
            <person name="Pai G."/>
            <person name="Aken S.V."/>
            <person name="Utterback T."/>
            <person name="Reidmuller S."/>
            <person name="Feldblyum T."/>
            <person name="Hsiao J."/>
            <person name="Zismann V."/>
            <person name="Iobst S."/>
            <person name="de Vazeille A.R."/>
            <person name="Buell C.R."/>
            <person name="Ying K."/>
            <person name="Li Y."/>
            <person name="Lu T."/>
            <person name="Huang Y."/>
            <person name="Zhao Q."/>
            <person name="Feng Q."/>
            <person name="Zhang L."/>
            <person name="Zhu J."/>
            <person name="Weng Q."/>
            <person name="Mu J."/>
            <person name="Lu Y."/>
            <person name="Fan D."/>
            <person name="Liu Y."/>
            <person name="Guan J."/>
            <person name="Zhang Y."/>
            <person name="Yu S."/>
            <person name="Liu X."/>
            <person name="Zhang Y."/>
            <person name="Hong G."/>
            <person name="Han B."/>
            <person name="Choisne N."/>
            <person name="Demange N."/>
            <person name="Orjeda G."/>
            <person name="Samain S."/>
            <person name="Cattolico L."/>
            <person name="Pelletier E."/>
            <person name="Couloux A."/>
            <person name="Segurens B."/>
            <person name="Wincker P."/>
            <person name="D'Hont A."/>
            <person name="Scarpelli C."/>
            <person name="Weissenbach J."/>
            <person name="Salanoubat M."/>
            <person name="Quetier F."/>
            <person name="Yu Y."/>
            <person name="Kim H.R."/>
            <person name="Rambo T."/>
            <person name="Currie J."/>
            <person name="Collura K."/>
            <person name="Luo M."/>
            <person name="Yang T."/>
            <person name="Ammiraju J.S.S."/>
            <person name="Engler F."/>
            <person name="Soderlund C."/>
            <person name="Wing R.A."/>
            <person name="Palmer L.E."/>
            <person name="de la Bastide M."/>
            <person name="Spiegel L."/>
            <person name="Nascimento L."/>
            <person name="Zutavern T."/>
            <person name="O'Shaughnessy A."/>
            <person name="Dike S."/>
            <person name="Dedhia N."/>
            <person name="Preston R."/>
            <person name="Balija V."/>
            <person name="McCombie W.R."/>
            <person name="Chow T."/>
            <person name="Chen H."/>
            <person name="Chung M."/>
            <person name="Chen C."/>
            <person name="Shaw J."/>
            <person name="Wu H."/>
            <person name="Hsiao K."/>
            <person name="Chao Y."/>
            <person name="Chu M."/>
            <person name="Cheng C."/>
            <person name="Hour A."/>
            <person name="Lee P."/>
            <person name="Lin S."/>
            <person name="Lin Y."/>
            <person name="Liou J."/>
            <person name="Liu S."/>
            <person name="Hsing Y."/>
            <person name="Raghuvanshi S."/>
            <person name="Mohanty A."/>
            <person name="Bharti A.K."/>
            <person name="Gaur A."/>
            <person name="Gupta V."/>
            <person name="Kumar D."/>
            <person name="Ravi V."/>
            <person name="Vij S."/>
            <person name="Kapur A."/>
            <person name="Khurana P."/>
            <person name="Khurana P."/>
            <person name="Khurana J.P."/>
            <person name="Tyagi A.K."/>
            <person name="Gaikwad K."/>
            <person name="Singh A."/>
            <person name="Dalal V."/>
            <person name="Srivastava S."/>
            <person name="Dixit A."/>
            <person name="Pal A.K."/>
            <person name="Ghazi I.A."/>
            <person name="Yadav M."/>
            <person name="Pandit A."/>
            <person name="Bhargava A."/>
            <person name="Sureshbabu K."/>
            <person name="Batra K."/>
            <person name="Sharma T.R."/>
            <person name="Mohapatra T."/>
            <person name="Singh N.K."/>
            <person name="Messing J."/>
            <person name="Nelson A.B."/>
            <person name="Fuks G."/>
            <person name="Kavchok S."/>
            <person name="Keizer G."/>
            <person name="Linton E."/>
            <person name="Llaca V."/>
            <person name="Song R."/>
            <person name="Tanyolac B."/>
            <person name="Young S."/>
            <person name="Ho-Il K."/>
            <person name="Hahn J.H."/>
            <person name="Sangsakoo G."/>
            <person name="Vanavichit A."/>
            <person name="de Mattos Luiz.A.T."/>
            <person name="Zimmer P.D."/>
            <person name="Malone G."/>
            <person name="Dellagostin O."/>
            <person name="de Oliveira A.C."/>
            <person name="Bevan M."/>
            <person name="Bancroft I."/>
            <person name="Minx P."/>
            <person name="Cordum H."/>
            <person name="Wilson R."/>
            <person name="Cheng Z."/>
            <person name="Jin W."/>
            <person name="Jiang J."/>
            <person name="Leong S.A."/>
            <person name="Iwama H."/>
            <person name="Gojobori T."/>
            <person name="Itoh T."/>
            <person name="Niimura Y."/>
            <person name="Fujii Y."/>
            <person name="Habara T."/>
            <person name="Sakai H."/>
            <person name="Sato Y."/>
            <person name="Wilson G."/>
            <person name="Kumar K."/>
            <person name="McCouch S."/>
            <person name="Juretic N."/>
            <person name="Hoen D."/>
            <person name="Wright S."/>
            <person name="Bruskiewich R."/>
            <person name="Bureau T."/>
            <person name="Miyao A."/>
            <person name="Hirochika H."/>
            <person name="Nishikawa T."/>
            <person name="Kadowaki K."/>
            <person name="Sugiura M."/>
            <person name="Burr B."/>
            <person name="Sasaki T."/>
        </authorList>
    </citation>
    <scope>NUCLEOTIDE SEQUENCE [LARGE SCALE GENOMIC DNA]</scope>
    <source>
        <strain evidence="2">cv. Nipponbare</strain>
    </source>
</reference>
<dbReference type="Proteomes" id="UP000059680">
    <property type="component" value="Chromosome 5"/>
</dbReference>
<reference evidence="1 2" key="3">
    <citation type="journal article" date="2013" name="Rice">
        <title>Improvement of the Oryza sativa Nipponbare reference genome using next generation sequence and optical map data.</title>
        <authorList>
            <person name="Kawahara Y."/>
            <person name="de la Bastide M."/>
            <person name="Hamilton J.P."/>
            <person name="Kanamori H."/>
            <person name="McCombie W.R."/>
            <person name="Ouyang S."/>
            <person name="Schwartz D.C."/>
            <person name="Tanaka T."/>
            <person name="Wu J."/>
            <person name="Zhou S."/>
            <person name="Childs K.L."/>
            <person name="Davidson R.M."/>
            <person name="Lin H."/>
            <person name="Quesada-Ocampo L."/>
            <person name="Vaillancourt B."/>
            <person name="Sakai H."/>
            <person name="Lee S.S."/>
            <person name="Kim J."/>
            <person name="Numa H."/>
            <person name="Itoh T."/>
            <person name="Buell C.R."/>
            <person name="Matsumoto T."/>
        </authorList>
    </citation>
    <scope>NUCLEOTIDE SEQUENCE [LARGE SCALE GENOMIC DNA]</scope>
    <source>
        <strain evidence="2">cv. Nipponbare</strain>
    </source>
</reference>